<accession>A0A2U2D224</accession>
<dbReference type="RefSeq" id="WP_109522162.1">
    <property type="nucleotide sequence ID" value="NZ_QFAW01000046.1"/>
</dbReference>
<name>A0A2U2D224_9PSED</name>
<comment type="caution">
    <text evidence="1">The sequence shown here is derived from an EMBL/GenBank/DDBJ whole genome shotgun (WGS) entry which is preliminary data.</text>
</comment>
<evidence type="ECO:0000313" key="1">
    <source>
        <dbReference type="EMBL" id="PWE40269.1"/>
    </source>
</evidence>
<protein>
    <submittedName>
        <fullName evidence="1">Uncharacterized protein</fullName>
    </submittedName>
</protein>
<organism evidence="1 2">
    <name type="scientific">Pseudomonas prosekii</name>
    <dbReference type="NCBI Taxonomy" id="1148509"/>
    <lineage>
        <taxon>Bacteria</taxon>
        <taxon>Pseudomonadati</taxon>
        <taxon>Pseudomonadota</taxon>
        <taxon>Gammaproteobacteria</taxon>
        <taxon>Pseudomonadales</taxon>
        <taxon>Pseudomonadaceae</taxon>
        <taxon>Pseudomonas</taxon>
    </lineage>
</organism>
<dbReference type="AlphaFoldDB" id="A0A2U2D224"/>
<reference evidence="1 2" key="1">
    <citation type="submission" date="2018-05" db="EMBL/GenBank/DDBJ databases">
        <title>Genome sequences of two Antarctic strains of Pseudomonas prosekii: insights into adaptation to extreme conditions.</title>
        <authorList>
            <person name="Snopkova K."/>
            <person name="Dufkova K."/>
            <person name="Cejkova D."/>
            <person name="Sedlacek I."/>
            <person name="Smajs D."/>
        </authorList>
    </citation>
    <scope>NUCLEOTIDE SEQUENCE [LARGE SCALE GENOMIC DNA]</scope>
    <source>
        <strain evidence="1 2">P2673</strain>
    </source>
</reference>
<dbReference type="OrthoDB" id="7021902at2"/>
<dbReference type="EMBL" id="QFAW01000046">
    <property type="protein sequence ID" value="PWE40269.1"/>
    <property type="molecule type" value="Genomic_DNA"/>
</dbReference>
<evidence type="ECO:0000313" key="2">
    <source>
        <dbReference type="Proteomes" id="UP000245056"/>
    </source>
</evidence>
<proteinExistence type="predicted"/>
<gene>
    <name evidence="1" type="ORF">C9I49_24295</name>
</gene>
<sequence length="168" mass="19284">MSILRKEVKQELQALKDAATAAYKNRQHGYDEFADTDPKTGRAIGRMVVGAYVAEIAVTPSEIIPKYLAKIAEGYTLHEFGTMQYVGASHYVYFYKPEVQQRTEIKALHLEVEAKYKKEVEEHNNAIVLRQVELEEANTNRQVEQELAAERQTKRDEIEERIRAALSK</sequence>
<dbReference type="Proteomes" id="UP000245056">
    <property type="component" value="Unassembled WGS sequence"/>
</dbReference>